<dbReference type="GO" id="GO:0000287">
    <property type="term" value="F:magnesium ion binding"/>
    <property type="evidence" value="ECO:0007669"/>
    <property type="project" value="UniProtKB-UniRule"/>
</dbReference>
<dbReference type="UniPathway" id="UPA00079"/>
<dbReference type="InterPro" id="IPR012001">
    <property type="entry name" value="Thiamin_PyroP_enz_TPP-bd_dom"/>
</dbReference>
<dbReference type="RefSeq" id="WP_010849870.1">
    <property type="nucleotide sequence ID" value="NZ_HF570956.1"/>
</dbReference>
<dbReference type="PIRSF" id="PIRSF004983">
    <property type="entry name" value="MenD"/>
    <property type="match status" value="1"/>
</dbReference>
<comment type="cofactor">
    <cofactor evidence="6">
        <name>Mg(2+)</name>
        <dbReference type="ChEBI" id="CHEBI:18420"/>
    </cofactor>
    <cofactor evidence="6">
        <name>Mn(2+)</name>
        <dbReference type="ChEBI" id="CHEBI:29035"/>
    </cofactor>
</comment>
<protein>
    <recommendedName>
        <fullName evidence="6">2-succinyl-5-enolpyruvyl-6-hydroxy-3-cyclohexene-1-carboxylate synthase</fullName>
        <shortName evidence="6">SEPHCHC synthase</shortName>
        <ecNumber evidence="6">2.2.1.9</ecNumber>
    </recommendedName>
    <alternativeName>
        <fullName evidence="6">Menaquinone biosynthesis protein MenD</fullName>
    </alternativeName>
</protein>
<dbReference type="InterPro" id="IPR004433">
    <property type="entry name" value="MenaQ_synth_MenD"/>
</dbReference>
<organism evidence="9 10">
    <name type="scientific">Phycicoccus elongatus Lp2</name>
    <dbReference type="NCBI Taxonomy" id="1193181"/>
    <lineage>
        <taxon>Bacteria</taxon>
        <taxon>Bacillati</taxon>
        <taxon>Actinomycetota</taxon>
        <taxon>Actinomycetes</taxon>
        <taxon>Micrococcales</taxon>
        <taxon>Intrasporangiaceae</taxon>
        <taxon>Phycicoccus</taxon>
    </lineage>
</organism>
<sequence length="588" mass="60575">MTDSLAFATAIVDGLVAAGVREIVLCPGSRSSPLAYAAWSAEHAGRLRLHVRVDERSAGFLALGLAKTSRVPAAVVTTSGTAVANLHPAVLEAHHARVPLVVVSADRPAALRGTGANQTTIQPGIFGVAVHGEWDLAAAEAGPALGEVLTAVVASASTGPVHLNVQFAPPLVPVGPLPPTVEPVAPIEPPLADRRSSDRVATPPAEPSPADPTASDRFPALTGRTLVVLGDLPDPADAELVLDWAGAQGLPVVAEPFGRHGTNSPVPHGVLLLGAAPFLDAHLPENVLVVGRPTLSRPVARLLQRTDVKVMVVAAGLEFEVPGRQVTHLPLRRCSHVPRLFRAPGTLQGASEREAADPGRSRWRESWMEAGGAVARAIAADPPAWGTGPALARALVANLPDDAVLFVGSSNSPRDLDVAVTGRAAGVTVVAGRGLAGIDGCVSTAIGISLSDNASHAGQPRSHFALMGDLTFLHDANGLLIGPDELRPDLTIVVANDDGGGIFTTLEPGQPDLAEPFERLFGTPTGTDLSALSLAHGIAHTRADSEASLAAALGTRPHGIRVVEVAIRRETHRAERARLQAMANAALG</sequence>
<evidence type="ECO:0000256" key="7">
    <source>
        <dbReference type="SAM" id="MobiDB-lite"/>
    </source>
</evidence>
<keyword evidence="4 6" id="KW-0786">Thiamine pyrophosphate</keyword>
<evidence type="ECO:0000313" key="9">
    <source>
        <dbReference type="EMBL" id="CCH69994.1"/>
    </source>
</evidence>
<dbReference type="Proteomes" id="UP000013167">
    <property type="component" value="Unassembled WGS sequence"/>
</dbReference>
<dbReference type="PANTHER" id="PTHR42916">
    <property type="entry name" value="2-SUCCINYL-5-ENOLPYRUVYL-6-HYDROXY-3-CYCLOHEXENE-1-CARBOXYLATE SYNTHASE"/>
    <property type="match status" value="1"/>
</dbReference>
<accession>N0E4M7</accession>
<evidence type="ECO:0000256" key="5">
    <source>
        <dbReference type="ARBA" id="ARBA00023211"/>
    </source>
</evidence>
<evidence type="ECO:0000256" key="2">
    <source>
        <dbReference type="ARBA" id="ARBA00022723"/>
    </source>
</evidence>
<keyword evidence="3 6" id="KW-0460">Magnesium</keyword>
<evidence type="ECO:0000256" key="6">
    <source>
        <dbReference type="HAMAP-Rule" id="MF_01659"/>
    </source>
</evidence>
<comment type="pathway">
    <text evidence="6">Quinol/quinone metabolism; 1,4-dihydroxy-2-naphthoate biosynthesis; 1,4-dihydroxy-2-naphthoate from chorismate: step 2/7.</text>
</comment>
<feature type="region of interest" description="Disordered" evidence="7">
    <location>
        <begin position="183"/>
        <end position="217"/>
    </location>
</feature>
<proteinExistence type="inferred from homology"/>
<dbReference type="GO" id="GO:0009234">
    <property type="term" value="P:menaquinone biosynthetic process"/>
    <property type="evidence" value="ECO:0007669"/>
    <property type="project" value="UniProtKB-UniRule"/>
</dbReference>
<dbReference type="EMBL" id="CAIZ01000116">
    <property type="protein sequence ID" value="CCH69994.1"/>
    <property type="molecule type" value="Genomic_DNA"/>
</dbReference>
<comment type="caution">
    <text evidence="9">The sequence shown here is derived from an EMBL/GenBank/DDBJ whole genome shotgun (WGS) entry which is preliminary data.</text>
</comment>
<evidence type="ECO:0000256" key="4">
    <source>
        <dbReference type="ARBA" id="ARBA00023052"/>
    </source>
</evidence>
<gene>
    <name evidence="6 9" type="primary">menD</name>
    <name evidence="9" type="ORF">BN10_470029</name>
</gene>
<dbReference type="InterPro" id="IPR029061">
    <property type="entry name" value="THDP-binding"/>
</dbReference>
<keyword evidence="6" id="KW-0474">Menaquinone biosynthesis</keyword>
<dbReference type="HAMAP" id="MF_01659">
    <property type="entry name" value="MenD"/>
    <property type="match status" value="1"/>
</dbReference>
<dbReference type="GO" id="GO:0030145">
    <property type="term" value="F:manganese ion binding"/>
    <property type="evidence" value="ECO:0007669"/>
    <property type="project" value="UniProtKB-UniRule"/>
</dbReference>
<evidence type="ECO:0000259" key="8">
    <source>
        <dbReference type="Pfam" id="PF02776"/>
    </source>
</evidence>
<comment type="cofactor">
    <cofactor evidence="6">
        <name>thiamine diphosphate</name>
        <dbReference type="ChEBI" id="CHEBI:58937"/>
    </cofactor>
    <text evidence="6">Binds 1 thiamine pyrophosphate per subunit.</text>
</comment>
<dbReference type="Gene3D" id="3.40.50.970">
    <property type="match status" value="2"/>
</dbReference>
<dbReference type="eggNOG" id="COG1165">
    <property type="taxonomic scope" value="Bacteria"/>
</dbReference>
<dbReference type="STRING" id="1193181.BN10_470029"/>
<dbReference type="UniPathway" id="UPA01057">
    <property type="reaction ID" value="UER00164"/>
</dbReference>
<comment type="pathway">
    <text evidence="6">Quinol/quinone metabolism; menaquinone biosynthesis.</text>
</comment>
<reference evidence="9 10" key="1">
    <citation type="journal article" date="2013" name="ISME J.">
        <title>A metabolic model for members of the genus Tetrasphaera involved in enhanced biological phosphorus removal.</title>
        <authorList>
            <person name="Kristiansen R."/>
            <person name="Nguyen H.T.T."/>
            <person name="Saunders A.M."/>
            <person name="Nielsen J.L."/>
            <person name="Wimmer R."/>
            <person name="Le V.Q."/>
            <person name="McIlroy S.J."/>
            <person name="Petrovski S."/>
            <person name="Seviour R.J."/>
            <person name="Calteau A."/>
            <person name="Nielsen K.L."/>
            <person name="Nielsen P.H."/>
        </authorList>
    </citation>
    <scope>NUCLEOTIDE SEQUENCE [LARGE SCALE GENOMIC DNA]</scope>
    <source>
        <strain evidence="9 10">Lp2</strain>
    </source>
</reference>
<keyword evidence="1 6" id="KW-0808">Transferase</keyword>
<dbReference type="CDD" id="cd02009">
    <property type="entry name" value="TPP_SHCHC_synthase"/>
    <property type="match status" value="1"/>
</dbReference>
<evidence type="ECO:0000256" key="3">
    <source>
        <dbReference type="ARBA" id="ARBA00022842"/>
    </source>
</evidence>
<keyword evidence="2 6" id="KW-0479">Metal-binding</keyword>
<keyword evidence="5 6" id="KW-0464">Manganese</keyword>
<dbReference type="PANTHER" id="PTHR42916:SF1">
    <property type="entry name" value="PROTEIN PHYLLO, CHLOROPLASTIC"/>
    <property type="match status" value="1"/>
</dbReference>
<feature type="domain" description="Thiamine pyrophosphate enzyme N-terminal TPP-binding" evidence="8">
    <location>
        <begin position="7"/>
        <end position="120"/>
    </location>
</feature>
<dbReference type="Gene3D" id="3.40.50.1220">
    <property type="entry name" value="TPP-binding domain"/>
    <property type="match status" value="1"/>
</dbReference>
<name>N0E4M7_9MICO</name>
<dbReference type="GO" id="GO:0070204">
    <property type="term" value="F:2-succinyl-5-enolpyruvyl-6-hydroxy-3-cyclohexene-1-carboxylic-acid synthase activity"/>
    <property type="evidence" value="ECO:0007669"/>
    <property type="project" value="UniProtKB-UniRule"/>
</dbReference>
<dbReference type="Pfam" id="PF02776">
    <property type="entry name" value="TPP_enzyme_N"/>
    <property type="match status" value="1"/>
</dbReference>
<comment type="subunit">
    <text evidence="6">Homodimer.</text>
</comment>
<keyword evidence="10" id="KW-1185">Reference proteome</keyword>
<evidence type="ECO:0000256" key="1">
    <source>
        <dbReference type="ARBA" id="ARBA00022679"/>
    </source>
</evidence>
<dbReference type="GO" id="GO:0030976">
    <property type="term" value="F:thiamine pyrophosphate binding"/>
    <property type="evidence" value="ECO:0007669"/>
    <property type="project" value="UniProtKB-UniRule"/>
</dbReference>
<dbReference type="NCBIfam" id="TIGR00173">
    <property type="entry name" value="menD"/>
    <property type="match status" value="1"/>
</dbReference>
<comment type="function">
    <text evidence="6">Catalyzes the thiamine diphosphate-dependent decarboxylation of 2-oxoglutarate and the subsequent addition of the resulting succinic semialdehyde-thiamine pyrophosphate anion to isochorismate to yield 2-succinyl-5-enolpyruvyl-6-hydroxy-3-cyclohexene-1-carboxylate (SEPHCHC).</text>
</comment>
<comment type="similarity">
    <text evidence="6">Belongs to the TPP enzyme family. MenD subfamily.</text>
</comment>
<dbReference type="AlphaFoldDB" id="N0E4M7"/>
<evidence type="ECO:0000313" key="10">
    <source>
        <dbReference type="Proteomes" id="UP000013167"/>
    </source>
</evidence>
<dbReference type="CDD" id="cd07037">
    <property type="entry name" value="TPP_PYR_MenD"/>
    <property type="match status" value="1"/>
</dbReference>
<dbReference type="HOGENOM" id="CLU_006051_4_0_11"/>
<dbReference type="SUPFAM" id="SSF52518">
    <property type="entry name" value="Thiamin diphosphate-binding fold (THDP-binding)"/>
    <property type="match status" value="2"/>
</dbReference>
<dbReference type="EC" id="2.2.1.9" evidence="6"/>
<comment type="catalytic activity">
    <reaction evidence="6">
        <text>isochorismate + 2-oxoglutarate + H(+) = 5-enolpyruvoyl-6-hydroxy-2-succinyl-cyclohex-3-ene-1-carboxylate + CO2</text>
        <dbReference type="Rhea" id="RHEA:25593"/>
        <dbReference type="ChEBI" id="CHEBI:15378"/>
        <dbReference type="ChEBI" id="CHEBI:16526"/>
        <dbReference type="ChEBI" id="CHEBI:16810"/>
        <dbReference type="ChEBI" id="CHEBI:29780"/>
        <dbReference type="ChEBI" id="CHEBI:58818"/>
        <dbReference type="EC" id="2.2.1.9"/>
    </reaction>
</comment>